<keyword evidence="4" id="KW-0119">Carbohydrate metabolism</keyword>
<evidence type="ECO:0000256" key="5">
    <source>
        <dbReference type="ARBA" id="ARBA00023295"/>
    </source>
</evidence>
<evidence type="ECO:0000256" key="4">
    <source>
        <dbReference type="ARBA" id="ARBA00023277"/>
    </source>
</evidence>
<dbReference type="AlphaFoldDB" id="H0UR47"/>
<name>H0UR47_9BACT</name>
<dbReference type="InterPro" id="IPR001547">
    <property type="entry name" value="Glyco_hydro_5"/>
</dbReference>
<evidence type="ECO:0000256" key="3">
    <source>
        <dbReference type="ARBA" id="ARBA00023001"/>
    </source>
</evidence>
<gene>
    <name evidence="9" type="ORF">TheveDRAFT_1766</name>
</gene>
<keyword evidence="3" id="KW-0136">Cellulose degradation</keyword>
<dbReference type="PANTHER" id="PTHR31297:SF41">
    <property type="entry name" value="ENDOGLUCANASE, PUTATIVE (AFU_ORTHOLOGUE AFUA_5G01830)-RELATED"/>
    <property type="match status" value="1"/>
</dbReference>
<dbReference type="STRING" id="926567.TheveDRAFT_1766"/>
<evidence type="ECO:0000256" key="2">
    <source>
        <dbReference type="ARBA" id="ARBA00022801"/>
    </source>
</evidence>
<accession>H0UR47</accession>
<reference evidence="9 10" key="1">
    <citation type="submission" date="2011-10" db="EMBL/GenBank/DDBJ databases">
        <title>The Noncontiguous Finished genome of Thermanaerovibrio velox DSM 12556.</title>
        <authorList>
            <consortium name="US DOE Joint Genome Institute (JGI-PGF)"/>
            <person name="Lucas S."/>
            <person name="Copeland A."/>
            <person name="Lapidus A."/>
            <person name="Glavina del Rio T."/>
            <person name="Dalin E."/>
            <person name="Tice H."/>
            <person name="Bruce D."/>
            <person name="Goodwin L."/>
            <person name="Pitluck S."/>
            <person name="Peters L."/>
            <person name="Mikhailova N."/>
            <person name="Teshima H."/>
            <person name="Kyrpides N."/>
            <person name="Mavromatis K."/>
            <person name="Ivanova N."/>
            <person name="Markowitz V."/>
            <person name="Cheng J.-F."/>
            <person name="Hugenholtz P."/>
            <person name="Woyke T."/>
            <person name="Wu D."/>
            <person name="Spring S."/>
            <person name="Brambilla E.-M."/>
            <person name="Klenk H.-P."/>
            <person name="Eisen J.A."/>
        </authorList>
    </citation>
    <scope>NUCLEOTIDE SEQUENCE [LARGE SCALE GENOMIC DNA]</scope>
    <source>
        <strain evidence="9 10">DSM 12556</strain>
    </source>
</reference>
<evidence type="ECO:0000259" key="8">
    <source>
        <dbReference type="Pfam" id="PF00150"/>
    </source>
</evidence>
<dbReference type="Proteomes" id="UP000005730">
    <property type="component" value="Chromosome"/>
</dbReference>
<dbReference type="RefSeq" id="WP_006584378.1">
    <property type="nucleotide sequence ID" value="NZ_CM001377.1"/>
</dbReference>
<keyword evidence="10" id="KW-1185">Reference proteome</keyword>
<evidence type="ECO:0000313" key="10">
    <source>
        <dbReference type="Proteomes" id="UP000005730"/>
    </source>
</evidence>
<dbReference type="PANTHER" id="PTHR31297">
    <property type="entry name" value="GLUCAN ENDO-1,6-BETA-GLUCOSIDASE B"/>
    <property type="match status" value="1"/>
</dbReference>
<dbReference type="eggNOG" id="COG2730">
    <property type="taxonomic scope" value="Bacteria"/>
</dbReference>
<dbReference type="EMBL" id="CM001377">
    <property type="protein sequence ID" value="EHM10884.1"/>
    <property type="molecule type" value="Genomic_DNA"/>
</dbReference>
<evidence type="ECO:0000256" key="6">
    <source>
        <dbReference type="ARBA" id="ARBA00023326"/>
    </source>
</evidence>
<evidence type="ECO:0000256" key="7">
    <source>
        <dbReference type="RuleBase" id="RU361153"/>
    </source>
</evidence>
<sequence>MGMAFRDRGWWLMPLRFVRMSWILCFLGFLLWLPGGVLCGVAWGEDKISFWDVQRKGTNFFNHEPTEEWFDAAKALGVDWVRLAYDKWDGEGRDFLLKDADRYGGLSRRDLEKLKRVLGWAHERGMKVVIAPLTLPGSRWAQNNRGKRDVRLWRDRAYWAQAEAFWRDLAMELKGNPAVVGYNIINEPVPEFRTGLQETASVEEYRAWYRKHRGTAADLFEFYRGVIAAIREVDKDTPIMVDSGWFARPDAFTYWPAGLEDRKVLYAVHMYEPYEFTSHRNFKERRGFSYPGEVPYGGGIERWDRGRIQEYFAPFLRWAGDNRIAPNRIVVAEFGCYRRNPGAERYFKDLISLMNRWKVHWAFYAFREDRWDGMDYEIGPGGLGEAYWKAVEKGLKPNPPRRDNRIFDVIRGEFRRN</sequence>
<feature type="domain" description="Glycoside hydrolase family 5" evidence="8">
    <location>
        <begin position="58"/>
        <end position="366"/>
    </location>
</feature>
<dbReference type="InterPro" id="IPR050386">
    <property type="entry name" value="Glycosyl_hydrolase_5"/>
</dbReference>
<dbReference type="Gene3D" id="3.20.20.80">
    <property type="entry name" value="Glycosidases"/>
    <property type="match status" value="1"/>
</dbReference>
<organism evidence="9 10">
    <name type="scientific">Thermanaerovibrio velox DSM 12556</name>
    <dbReference type="NCBI Taxonomy" id="926567"/>
    <lineage>
        <taxon>Bacteria</taxon>
        <taxon>Thermotogati</taxon>
        <taxon>Synergistota</taxon>
        <taxon>Synergistia</taxon>
        <taxon>Synergistales</taxon>
        <taxon>Synergistaceae</taxon>
        <taxon>Thermanaerovibrio</taxon>
    </lineage>
</organism>
<proteinExistence type="inferred from homology"/>
<dbReference type="GO" id="GO:0005576">
    <property type="term" value="C:extracellular region"/>
    <property type="evidence" value="ECO:0007669"/>
    <property type="project" value="TreeGrafter"/>
</dbReference>
<dbReference type="SUPFAM" id="SSF51445">
    <property type="entry name" value="(Trans)glycosidases"/>
    <property type="match status" value="1"/>
</dbReference>
<keyword evidence="2 7" id="KW-0378">Hydrolase</keyword>
<dbReference type="GO" id="GO:0008422">
    <property type="term" value="F:beta-glucosidase activity"/>
    <property type="evidence" value="ECO:0007669"/>
    <property type="project" value="TreeGrafter"/>
</dbReference>
<dbReference type="Pfam" id="PF00150">
    <property type="entry name" value="Cellulase"/>
    <property type="match status" value="1"/>
</dbReference>
<keyword evidence="6" id="KW-0624">Polysaccharide degradation</keyword>
<evidence type="ECO:0000256" key="1">
    <source>
        <dbReference type="ARBA" id="ARBA00005641"/>
    </source>
</evidence>
<dbReference type="GO" id="GO:0009986">
    <property type="term" value="C:cell surface"/>
    <property type="evidence" value="ECO:0007669"/>
    <property type="project" value="TreeGrafter"/>
</dbReference>
<evidence type="ECO:0000313" key="9">
    <source>
        <dbReference type="EMBL" id="EHM10884.1"/>
    </source>
</evidence>
<dbReference type="InterPro" id="IPR017853">
    <property type="entry name" value="GH"/>
</dbReference>
<dbReference type="HOGENOM" id="CLU_032463_0_0_0"/>
<keyword evidence="5 7" id="KW-0326">Glycosidase</keyword>
<protein>
    <submittedName>
        <fullName evidence="9">Endoglucanase</fullName>
    </submittedName>
</protein>
<comment type="similarity">
    <text evidence="1 7">Belongs to the glycosyl hydrolase 5 (cellulase A) family.</text>
</comment>
<dbReference type="GO" id="GO:0030245">
    <property type="term" value="P:cellulose catabolic process"/>
    <property type="evidence" value="ECO:0007669"/>
    <property type="project" value="UniProtKB-KW"/>
</dbReference>